<accession>B3NS76</accession>
<dbReference type="AlphaFoldDB" id="B3NS76"/>
<name>B3NS76_DROER</name>
<dbReference type="EMBL" id="CH954179">
    <property type="protein sequence ID" value="EDV56378.1"/>
    <property type="molecule type" value="Genomic_DNA"/>
</dbReference>
<organism evidence="3 4">
    <name type="scientific">Drosophila erecta</name>
    <name type="common">Fruit fly</name>
    <dbReference type="NCBI Taxonomy" id="7220"/>
    <lineage>
        <taxon>Eukaryota</taxon>
        <taxon>Metazoa</taxon>
        <taxon>Ecdysozoa</taxon>
        <taxon>Arthropoda</taxon>
        <taxon>Hexapoda</taxon>
        <taxon>Insecta</taxon>
        <taxon>Pterygota</taxon>
        <taxon>Neoptera</taxon>
        <taxon>Endopterygota</taxon>
        <taxon>Diptera</taxon>
        <taxon>Brachycera</taxon>
        <taxon>Muscomorpha</taxon>
        <taxon>Ephydroidea</taxon>
        <taxon>Drosophilidae</taxon>
        <taxon>Drosophila</taxon>
        <taxon>Sophophora</taxon>
    </lineage>
</organism>
<dbReference type="Proteomes" id="UP000008711">
    <property type="component" value="Unassembled WGS sequence"/>
</dbReference>
<feature type="chain" id="PRO_5002792473" evidence="2">
    <location>
        <begin position="19"/>
        <end position="122"/>
    </location>
</feature>
<feature type="compositionally biased region" description="Basic residues" evidence="1">
    <location>
        <begin position="76"/>
        <end position="122"/>
    </location>
</feature>
<feature type="compositionally biased region" description="Basic and acidic residues" evidence="1">
    <location>
        <begin position="43"/>
        <end position="52"/>
    </location>
</feature>
<evidence type="ECO:0000256" key="2">
    <source>
        <dbReference type="SAM" id="SignalP"/>
    </source>
</evidence>
<evidence type="ECO:0000313" key="4">
    <source>
        <dbReference type="Proteomes" id="UP000008711"/>
    </source>
</evidence>
<feature type="compositionally biased region" description="Basic residues" evidence="1">
    <location>
        <begin position="30"/>
        <end position="42"/>
    </location>
</feature>
<dbReference type="PhylomeDB" id="B3NS76"/>
<evidence type="ECO:0000313" key="3">
    <source>
        <dbReference type="EMBL" id="EDV56378.1"/>
    </source>
</evidence>
<keyword evidence="4" id="KW-1185">Reference proteome</keyword>
<proteinExistence type="predicted"/>
<feature type="region of interest" description="Disordered" evidence="1">
    <location>
        <begin position="26"/>
        <end position="122"/>
    </location>
</feature>
<keyword evidence="2" id="KW-0732">Signal</keyword>
<gene>
    <name evidence="3" type="primary">Dere\GG22603</name>
    <name evidence="3" type="synonym">dere_GLEANR_7319</name>
    <name evidence="3" type="synonym">GG22603</name>
    <name evidence="3" type="ORF">Dere_GG22603</name>
</gene>
<reference evidence="3 4" key="1">
    <citation type="journal article" date="2007" name="Nature">
        <title>Evolution of genes and genomes on the Drosophila phylogeny.</title>
        <authorList>
            <consortium name="Drosophila 12 Genomes Consortium"/>
            <person name="Clark A.G."/>
            <person name="Eisen M.B."/>
            <person name="Smith D.R."/>
            <person name="Bergman C.M."/>
            <person name="Oliver B."/>
            <person name="Markow T.A."/>
            <person name="Kaufman T.C."/>
            <person name="Kellis M."/>
            <person name="Gelbart W."/>
            <person name="Iyer V.N."/>
            <person name="Pollard D.A."/>
            <person name="Sackton T.B."/>
            <person name="Larracuente A.M."/>
            <person name="Singh N.D."/>
            <person name="Abad J.P."/>
            <person name="Abt D.N."/>
            <person name="Adryan B."/>
            <person name="Aguade M."/>
            <person name="Akashi H."/>
            <person name="Anderson W.W."/>
            <person name="Aquadro C.F."/>
            <person name="Ardell D.H."/>
            <person name="Arguello R."/>
            <person name="Artieri C.G."/>
            <person name="Barbash D.A."/>
            <person name="Barker D."/>
            <person name="Barsanti P."/>
            <person name="Batterham P."/>
            <person name="Batzoglou S."/>
            <person name="Begun D."/>
            <person name="Bhutkar A."/>
            <person name="Blanco E."/>
            <person name="Bosak S.A."/>
            <person name="Bradley R.K."/>
            <person name="Brand A.D."/>
            <person name="Brent M.R."/>
            <person name="Brooks A.N."/>
            <person name="Brown R.H."/>
            <person name="Butlin R.K."/>
            <person name="Caggese C."/>
            <person name="Calvi B.R."/>
            <person name="Bernardo de Carvalho A."/>
            <person name="Caspi A."/>
            <person name="Castrezana S."/>
            <person name="Celniker S.E."/>
            <person name="Chang J.L."/>
            <person name="Chapple C."/>
            <person name="Chatterji S."/>
            <person name="Chinwalla A."/>
            <person name="Civetta A."/>
            <person name="Clifton S.W."/>
            <person name="Comeron J.M."/>
            <person name="Costello J.C."/>
            <person name="Coyne J.A."/>
            <person name="Daub J."/>
            <person name="David R.G."/>
            <person name="Delcher A.L."/>
            <person name="Delehaunty K."/>
            <person name="Do C.B."/>
            <person name="Ebling H."/>
            <person name="Edwards K."/>
            <person name="Eickbush T."/>
            <person name="Evans J.D."/>
            <person name="Filipski A."/>
            <person name="Findeiss S."/>
            <person name="Freyhult E."/>
            <person name="Fulton L."/>
            <person name="Fulton R."/>
            <person name="Garcia A.C."/>
            <person name="Gardiner A."/>
            <person name="Garfield D.A."/>
            <person name="Garvin B.E."/>
            <person name="Gibson G."/>
            <person name="Gilbert D."/>
            <person name="Gnerre S."/>
            <person name="Godfrey J."/>
            <person name="Good R."/>
            <person name="Gotea V."/>
            <person name="Gravely B."/>
            <person name="Greenberg A.J."/>
            <person name="Griffiths-Jones S."/>
            <person name="Gross S."/>
            <person name="Guigo R."/>
            <person name="Gustafson E.A."/>
            <person name="Haerty W."/>
            <person name="Hahn M.W."/>
            <person name="Halligan D.L."/>
            <person name="Halpern A.L."/>
            <person name="Halter G.M."/>
            <person name="Han M.V."/>
            <person name="Heger A."/>
            <person name="Hillier L."/>
            <person name="Hinrichs A.S."/>
            <person name="Holmes I."/>
            <person name="Hoskins R.A."/>
            <person name="Hubisz M.J."/>
            <person name="Hultmark D."/>
            <person name="Huntley M.A."/>
            <person name="Jaffe D.B."/>
            <person name="Jagadeeshan S."/>
            <person name="Jeck W.R."/>
            <person name="Johnson J."/>
            <person name="Jones C.D."/>
            <person name="Jordan W.C."/>
            <person name="Karpen G.H."/>
            <person name="Kataoka E."/>
            <person name="Keightley P.D."/>
            <person name="Kheradpour P."/>
            <person name="Kirkness E.F."/>
            <person name="Koerich L.B."/>
            <person name="Kristiansen K."/>
            <person name="Kudrna D."/>
            <person name="Kulathinal R.J."/>
            <person name="Kumar S."/>
            <person name="Kwok R."/>
            <person name="Lander E."/>
            <person name="Langley C.H."/>
            <person name="Lapoint R."/>
            <person name="Lazzaro B.P."/>
            <person name="Lee S.J."/>
            <person name="Levesque L."/>
            <person name="Li R."/>
            <person name="Lin C.F."/>
            <person name="Lin M.F."/>
            <person name="Lindblad-Toh K."/>
            <person name="Llopart A."/>
            <person name="Long M."/>
            <person name="Low L."/>
            <person name="Lozovsky E."/>
            <person name="Lu J."/>
            <person name="Luo M."/>
            <person name="Machado C.A."/>
            <person name="Makalowski W."/>
            <person name="Marzo M."/>
            <person name="Matsuda M."/>
            <person name="Matzkin L."/>
            <person name="McAllister B."/>
            <person name="McBride C.S."/>
            <person name="McKernan B."/>
            <person name="McKernan K."/>
            <person name="Mendez-Lago M."/>
            <person name="Minx P."/>
            <person name="Mollenhauer M.U."/>
            <person name="Montooth K."/>
            <person name="Mount S.M."/>
            <person name="Mu X."/>
            <person name="Myers E."/>
            <person name="Negre B."/>
            <person name="Newfeld S."/>
            <person name="Nielsen R."/>
            <person name="Noor M.A."/>
            <person name="O'Grady P."/>
            <person name="Pachter L."/>
            <person name="Papaceit M."/>
            <person name="Parisi M.J."/>
            <person name="Parisi M."/>
            <person name="Parts L."/>
            <person name="Pedersen J.S."/>
            <person name="Pesole G."/>
            <person name="Phillippy A.M."/>
            <person name="Ponting C.P."/>
            <person name="Pop M."/>
            <person name="Porcelli D."/>
            <person name="Powell J.R."/>
            <person name="Prohaska S."/>
            <person name="Pruitt K."/>
            <person name="Puig M."/>
            <person name="Quesneville H."/>
            <person name="Ram K.R."/>
            <person name="Rand D."/>
            <person name="Rasmussen M.D."/>
            <person name="Reed L.K."/>
            <person name="Reenan R."/>
            <person name="Reily A."/>
            <person name="Remington K.A."/>
            <person name="Rieger T.T."/>
            <person name="Ritchie M.G."/>
            <person name="Robin C."/>
            <person name="Rogers Y.H."/>
            <person name="Rohde C."/>
            <person name="Rozas J."/>
            <person name="Rubenfield M.J."/>
            <person name="Ruiz A."/>
            <person name="Russo S."/>
            <person name="Salzberg S.L."/>
            <person name="Sanchez-Gracia A."/>
            <person name="Saranga D.J."/>
            <person name="Sato H."/>
            <person name="Schaeffer S.W."/>
            <person name="Schatz M.C."/>
            <person name="Schlenke T."/>
            <person name="Schwartz R."/>
            <person name="Segarra C."/>
            <person name="Singh R.S."/>
            <person name="Sirot L."/>
            <person name="Sirota M."/>
            <person name="Sisneros N.B."/>
            <person name="Smith C.D."/>
            <person name="Smith T.F."/>
            <person name="Spieth J."/>
            <person name="Stage D.E."/>
            <person name="Stark A."/>
            <person name="Stephan W."/>
            <person name="Strausberg R.L."/>
            <person name="Strempel S."/>
            <person name="Sturgill D."/>
            <person name="Sutton G."/>
            <person name="Sutton G.G."/>
            <person name="Tao W."/>
            <person name="Teichmann S."/>
            <person name="Tobari Y.N."/>
            <person name="Tomimura Y."/>
            <person name="Tsolas J.M."/>
            <person name="Valente V.L."/>
            <person name="Venter E."/>
            <person name="Venter J.C."/>
            <person name="Vicario S."/>
            <person name="Vieira F.G."/>
            <person name="Vilella A.J."/>
            <person name="Villasante A."/>
            <person name="Walenz B."/>
            <person name="Wang J."/>
            <person name="Wasserman M."/>
            <person name="Watts T."/>
            <person name="Wilson D."/>
            <person name="Wilson R.K."/>
            <person name="Wing R.A."/>
            <person name="Wolfner M.F."/>
            <person name="Wong A."/>
            <person name="Wong G.K."/>
            <person name="Wu C.I."/>
            <person name="Wu G."/>
            <person name="Yamamoto D."/>
            <person name="Yang H.P."/>
            <person name="Yang S.P."/>
            <person name="Yorke J.A."/>
            <person name="Yoshida K."/>
            <person name="Zdobnov E."/>
            <person name="Zhang P."/>
            <person name="Zhang Y."/>
            <person name="Zimin A.V."/>
            <person name="Baldwin J."/>
            <person name="Abdouelleil A."/>
            <person name="Abdulkadir J."/>
            <person name="Abebe A."/>
            <person name="Abera B."/>
            <person name="Abreu J."/>
            <person name="Acer S.C."/>
            <person name="Aftuck L."/>
            <person name="Alexander A."/>
            <person name="An P."/>
            <person name="Anderson E."/>
            <person name="Anderson S."/>
            <person name="Arachi H."/>
            <person name="Azer M."/>
            <person name="Bachantsang P."/>
            <person name="Barry A."/>
            <person name="Bayul T."/>
            <person name="Berlin A."/>
            <person name="Bessette D."/>
            <person name="Bloom T."/>
            <person name="Blye J."/>
            <person name="Boguslavskiy L."/>
            <person name="Bonnet C."/>
            <person name="Boukhgalter B."/>
            <person name="Bourzgui I."/>
            <person name="Brown A."/>
            <person name="Cahill P."/>
            <person name="Channer S."/>
            <person name="Cheshatsang Y."/>
            <person name="Chuda L."/>
            <person name="Citroen M."/>
            <person name="Collymore A."/>
            <person name="Cooke P."/>
            <person name="Costello M."/>
            <person name="D'Aco K."/>
            <person name="Daza R."/>
            <person name="De Haan G."/>
            <person name="DeGray S."/>
            <person name="DeMaso C."/>
            <person name="Dhargay N."/>
            <person name="Dooley K."/>
            <person name="Dooley E."/>
            <person name="Doricent M."/>
            <person name="Dorje P."/>
            <person name="Dorjee K."/>
            <person name="Dupes A."/>
            <person name="Elong R."/>
            <person name="Falk J."/>
            <person name="Farina A."/>
            <person name="Faro S."/>
            <person name="Ferguson D."/>
            <person name="Fisher S."/>
            <person name="Foley C.D."/>
            <person name="Franke A."/>
            <person name="Friedrich D."/>
            <person name="Gadbois L."/>
            <person name="Gearin G."/>
            <person name="Gearin C.R."/>
            <person name="Giannoukos G."/>
            <person name="Goode T."/>
            <person name="Graham J."/>
            <person name="Grandbois E."/>
            <person name="Grewal S."/>
            <person name="Gyaltsen K."/>
            <person name="Hafez N."/>
            <person name="Hagos B."/>
            <person name="Hall J."/>
            <person name="Henson C."/>
            <person name="Hollinger A."/>
            <person name="Honan T."/>
            <person name="Huard M.D."/>
            <person name="Hughes L."/>
            <person name="Hurhula B."/>
            <person name="Husby M.E."/>
            <person name="Kamat A."/>
            <person name="Kanga B."/>
            <person name="Kashin S."/>
            <person name="Khazanovich D."/>
            <person name="Kisner P."/>
            <person name="Lance K."/>
            <person name="Lara M."/>
            <person name="Lee W."/>
            <person name="Lennon N."/>
            <person name="Letendre F."/>
            <person name="LeVine R."/>
            <person name="Lipovsky A."/>
            <person name="Liu X."/>
            <person name="Liu J."/>
            <person name="Liu S."/>
            <person name="Lokyitsang T."/>
            <person name="Lokyitsang Y."/>
            <person name="Lubonja R."/>
            <person name="Lui A."/>
            <person name="MacDonald P."/>
            <person name="Magnisalis V."/>
            <person name="Maru K."/>
            <person name="Matthews C."/>
            <person name="McCusker W."/>
            <person name="McDonough S."/>
            <person name="Mehta T."/>
            <person name="Meldrim J."/>
            <person name="Meneus L."/>
            <person name="Mihai O."/>
            <person name="Mihalev A."/>
            <person name="Mihova T."/>
            <person name="Mittelman R."/>
            <person name="Mlenga V."/>
            <person name="Montmayeur A."/>
            <person name="Mulrain L."/>
            <person name="Navidi A."/>
            <person name="Naylor J."/>
            <person name="Negash T."/>
            <person name="Nguyen T."/>
            <person name="Nguyen N."/>
            <person name="Nicol R."/>
            <person name="Norbu C."/>
            <person name="Norbu N."/>
            <person name="Novod N."/>
            <person name="O'Neill B."/>
            <person name="Osman S."/>
            <person name="Markiewicz E."/>
            <person name="Oyono O.L."/>
            <person name="Patti C."/>
            <person name="Phunkhang P."/>
            <person name="Pierre F."/>
            <person name="Priest M."/>
            <person name="Raghuraman S."/>
            <person name="Rege F."/>
            <person name="Reyes R."/>
            <person name="Rise C."/>
            <person name="Rogov P."/>
            <person name="Ross K."/>
            <person name="Ryan E."/>
            <person name="Settipalli S."/>
            <person name="Shea T."/>
            <person name="Sherpa N."/>
            <person name="Shi L."/>
            <person name="Shih D."/>
            <person name="Sparrow T."/>
            <person name="Spaulding J."/>
            <person name="Stalker J."/>
            <person name="Stange-Thomann N."/>
            <person name="Stavropoulos S."/>
            <person name="Stone C."/>
            <person name="Strader C."/>
            <person name="Tesfaye S."/>
            <person name="Thomson T."/>
            <person name="Thoulutsang Y."/>
            <person name="Thoulutsang D."/>
            <person name="Topham K."/>
            <person name="Topping I."/>
            <person name="Tsamla T."/>
            <person name="Vassiliev H."/>
            <person name="Vo A."/>
            <person name="Wangchuk T."/>
            <person name="Wangdi T."/>
            <person name="Weiand M."/>
            <person name="Wilkinson J."/>
            <person name="Wilson A."/>
            <person name="Yadav S."/>
            <person name="Young G."/>
            <person name="Yu Q."/>
            <person name="Zembek L."/>
            <person name="Zhong D."/>
            <person name="Zimmer A."/>
            <person name="Zwirko Z."/>
            <person name="Jaffe D.B."/>
            <person name="Alvarez P."/>
            <person name="Brockman W."/>
            <person name="Butler J."/>
            <person name="Chin C."/>
            <person name="Gnerre S."/>
            <person name="Grabherr M."/>
            <person name="Kleber M."/>
            <person name="Mauceli E."/>
            <person name="MacCallum I."/>
        </authorList>
    </citation>
    <scope>NUCLEOTIDE SEQUENCE [LARGE SCALE GENOMIC DNA]</scope>
    <source>
        <strain evidence="3 4">TSC#14021-0224.01</strain>
    </source>
</reference>
<protein>
    <submittedName>
        <fullName evidence="3">Uncharacterized protein</fullName>
    </submittedName>
</protein>
<sequence length="122" mass="14028">MLKAIIVFATILLAVALAMQPLEDNERNHHLNHKRQLSHHHQKSQEVRHSAHDNLSPGKELHQSGSHVKEHAGHGQSHHHSQRKARQSHKEPGHKKSHHQKSQSHSKGSKKHHKRHTGSRRH</sequence>
<feature type="signal peptide" evidence="2">
    <location>
        <begin position="1"/>
        <end position="18"/>
    </location>
</feature>
<dbReference type="HOGENOM" id="CLU_1983846_0_0_1"/>
<reference evidence="3 4" key="2">
    <citation type="journal article" date="2008" name="Bioinformatics">
        <title>Assembly reconciliation.</title>
        <authorList>
            <person name="Zimin A.V."/>
            <person name="Smith D.R."/>
            <person name="Sutton G."/>
            <person name="Yorke J.A."/>
        </authorList>
    </citation>
    <scope>NUCLEOTIDE SEQUENCE [LARGE SCALE GENOMIC DNA]</scope>
    <source>
        <strain evidence="3 4">TSC#14021-0224.01</strain>
    </source>
</reference>
<evidence type="ECO:0000256" key="1">
    <source>
        <dbReference type="SAM" id="MobiDB-lite"/>
    </source>
</evidence>
<dbReference type="OrthoDB" id="7870890at2759"/>
<feature type="compositionally biased region" description="Basic and acidic residues" evidence="1">
    <location>
        <begin position="59"/>
        <end position="73"/>
    </location>
</feature>
<dbReference type="OMA" id="HHTRNGH"/>